<dbReference type="PANTHER" id="PTHR31859:SF1">
    <property type="entry name" value="TETRATRICOPEPTIDE REPEAT PROTEIN 39C"/>
    <property type="match status" value="1"/>
</dbReference>
<name>A0A367IUU2_RHIST</name>
<protein>
    <submittedName>
        <fullName evidence="1">Tetratricopeptide repeat protein 39C</fullName>
    </submittedName>
</protein>
<dbReference type="InterPro" id="IPR019412">
    <property type="entry name" value="IML2/TPR_39"/>
</dbReference>
<sequence length="529" mass="60655">MADISEELNYQIIPDEQFEGPKNGFPEMETMIRNMKVEKTCKMTVMHTTKTDPALSSFMSCQDIDPKQVPINRMGPREQEEADEWIRKGVKCLFDNQFMKAKSIFQTKVNNDPLYANNLGIMAFMKAMMTRNEDDINLALGIFTTSNTVSSCQINSNGLKKTYRLTHYLSALVNSNSTGLPLNPPYKRQADIDPEFISSGVLRAYVIRAECCLLSGILQMLREDILGLVKCSTNLQKAYSDYSIVWKEYKRMGQQYTKYMDRDTVSAMQFGLGTLHLIVTCFPPKLAQVFSLLGFKSNLQLGFVLLKLCIETKSIKSSFASLILLFYYSMACHLAPQLYRDLLLPALDCLNACQKQHPNSLFFLYSAGHLARLSQQHTLSTRSFLRSSELCQEPWIAPIRQPISFELAFNKAQELNWQACLDQLYQLPESIFQHYFISCCQSITQDTTQQILTLASALNQCPVTSWDLYAAEQIRFFEGRGYQHMEFFLPLFELLMISNGFESMSTLETGLEQVQRTLELIYEREKVEY</sequence>
<evidence type="ECO:0000313" key="2">
    <source>
        <dbReference type="Proteomes" id="UP000253551"/>
    </source>
</evidence>
<dbReference type="PANTHER" id="PTHR31859">
    <property type="entry name" value="TETRATRICOPEPTIDE REPEAT PROTEIN 39 FAMILY MEMBER"/>
    <property type="match status" value="1"/>
</dbReference>
<reference evidence="1 2" key="1">
    <citation type="journal article" date="2018" name="G3 (Bethesda)">
        <title>Phylogenetic and Phylogenomic Definition of Rhizopus Species.</title>
        <authorList>
            <person name="Gryganskyi A.P."/>
            <person name="Golan J."/>
            <person name="Dolatabadi S."/>
            <person name="Mondo S."/>
            <person name="Robb S."/>
            <person name="Idnurm A."/>
            <person name="Muszewska A."/>
            <person name="Steczkiewicz K."/>
            <person name="Masonjones S."/>
            <person name="Liao H.L."/>
            <person name="Gajdeczka M.T."/>
            <person name="Anike F."/>
            <person name="Vuek A."/>
            <person name="Anishchenko I.M."/>
            <person name="Voigt K."/>
            <person name="de Hoog G.S."/>
            <person name="Smith M.E."/>
            <person name="Heitman J."/>
            <person name="Vilgalys R."/>
            <person name="Stajich J.E."/>
        </authorList>
    </citation>
    <scope>NUCLEOTIDE SEQUENCE [LARGE SCALE GENOMIC DNA]</scope>
    <source>
        <strain evidence="1 2">LSU 92-RS-03</strain>
    </source>
</reference>
<comment type="caution">
    <text evidence="1">The sequence shown here is derived from an EMBL/GenBank/DDBJ whole genome shotgun (WGS) entry which is preliminary data.</text>
</comment>
<accession>A0A367IUU2</accession>
<dbReference type="OrthoDB" id="43460at2759"/>
<gene>
    <name evidence="1" type="primary">TTC39C_1</name>
    <name evidence="1" type="ORF">CU098_002791</name>
</gene>
<feature type="non-terminal residue" evidence="1">
    <location>
        <position position="529"/>
    </location>
</feature>
<keyword evidence="2" id="KW-1185">Reference proteome</keyword>
<dbReference type="Proteomes" id="UP000253551">
    <property type="component" value="Unassembled WGS sequence"/>
</dbReference>
<proteinExistence type="predicted"/>
<dbReference type="AlphaFoldDB" id="A0A367IUU2"/>
<evidence type="ECO:0000313" key="1">
    <source>
        <dbReference type="EMBL" id="RCH81251.1"/>
    </source>
</evidence>
<organism evidence="1 2">
    <name type="scientific">Rhizopus stolonifer</name>
    <name type="common">Rhizopus nigricans</name>
    <dbReference type="NCBI Taxonomy" id="4846"/>
    <lineage>
        <taxon>Eukaryota</taxon>
        <taxon>Fungi</taxon>
        <taxon>Fungi incertae sedis</taxon>
        <taxon>Mucoromycota</taxon>
        <taxon>Mucoromycotina</taxon>
        <taxon>Mucoromycetes</taxon>
        <taxon>Mucorales</taxon>
        <taxon>Mucorineae</taxon>
        <taxon>Rhizopodaceae</taxon>
        <taxon>Rhizopus</taxon>
    </lineage>
</organism>
<dbReference type="EMBL" id="PJQM01005602">
    <property type="protein sequence ID" value="RCH81251.1"/>
    <property type="molecule type" value="Genomic_DNA"/>
</dbReference>
<dbReference type="Pfam" id="PF10300">
    <property type="entry name" value="Iml2-TPR_39"/>
    <property type="match status" value="1"/>
</dbReference>